<evidence type="ECO:0000313" key="1">
    <source>
        <dbReference type="EMBL" id="KAF6756127.1"/>
    </source>
</evidence>
<reference evidence="1 2" key="1">
    <citation type="submission" date="2020-07" db="EMBL/GenBank/DDBJ databases">
        <title>Comparative genomics of pyrophilous fungi reveals a link between fire events and developmental genes.</title>
        <authorList>
            <consortium name="DOE Joint Genome Institute"/>
            <person name="Steindorff A.S."/>
            <person name="Carver A."/>
            <person name="Calhoun S."/>
            <person name="Stillman K."/>
            <person name="Liu H."/>
            <person name="Lipzen A."/>
            <person name="Pangilinan J."/>
            <person name="Labutti K."/>
            <person name="Bruns T.D."/>
            <person name="Grigoriev I.V."/>
        </authorList>
    </citation>
    <scope>NUCLEOTIDE SEQUENCE [LARGE SCALE GENOMIC DNA]</scope>
    <source>
        <strain evidence="1 2">CBS 144469</strain>
    </source>
</reference>
<dbReference type="AlphaFoldDB" id="A0A8H6I1B7"/>
<dbReference type="OrthoDB" id="3067340at2759"/>
<name>A0A8H6I1B7_9AGAR</name>
<protein>
    <submittedName>
        <fullName evidence="1">Uncharacterized protein</fullName>
    </submittedName>
</protein>
<accession>A0A8H6I1B7</accession>
<proteinExistence type="predicted"/>
<evidence type="ECO:0000313" key="2">
    <source>
        <dbReference type="Proteomes" id="UP000521943"/>
    </source>
</evidence>
<organism evidence="1 2">
    <name type="scientific">Ephemerocybe angulata</name>
    <dbReference type="NCBI Taxonomy" id="980116"/>
    <lineage>
        <taxon>Eukaryota</taxon>
        <taxon>Fungi</taxon>
        <taxon>Dikarya</taxon>
        <taxon>Basidiomycota</taxon>
        <taxon>Agaricomycotina</taxon>
        <taxon>Agaricomycetes</taxon>
        <taxon>Agaricomycetidae</taxon>
        <taxon>Agaricales</taxon>
        <taxon>Agaricineae</taxon>
        <taxon>Psathyrellaceae</taxon>
        <taxon>Ephemerocybe</taxon>
    </lineage>
</organism>
<keyword evidence="2" id="KW-1185">Reference proteome</keyword>
<gene>
    <name evidence="1" type="ORF">DFP72DRAFT_1066943</name>
</gene>
<dbReference type="Proteomes" id="UP000521943">
    <property type="component" value="Unassembled WGS sequence"/>
</dbReference>
<sequence>MCFMGTKGRRLPPEMISHVLDYLPLRSLQHIVDFPDMENHVRTHLKRRLSTTLSAFGFSAEKAIDVMQRSGTILSGSAALEIVQPGTCTPEDLNFYCPLGSSAAALELISHTKEYQPVEERKATVAIPRTPFSQLNVNNGVKCVHRFRDATTEKRITLIESLSPSPLLPLFFFHLTALMNCVTGTGAVSFYPELTESSAALLNRGIHFGAIHKPLEVEKWISRDIRLITDCHDEHPGHPNLTTREKRGMCQWAYRHSADDWTSALSFQADVAKINPGPELGWRLGHVFKAGNRVRVYAPAVHTLHEEWHLRTFRLLEIWVEYTAPVDEETNDATSELWRRSFP</sequence>
<comment type="caution">
    <text evidence="1">The sequence shown here is derived from an EMBL/GenBank/DDBJ whole genome shotgun (WGS) entry which is preliminary data.</text>
</comment>
<dbReference type="EMBL" id="JACGCI010000027">
    <property type="protein sequence ID" value="KAF6756127.1"/>
    <property type="molecule type" value="Genomic_DNA"/>
</dbReference>